<feature type="domain" description="CRISPR type III-associated protein" evidence="9">
    <location>
        <begin position="13"/>
        <end position="234"/>
    </location>
</feature>
<dbReference type="PANTHER" id="PTHR35579:SF3">
    <property type="entry name" value="CRISPR SYSTEM CMS ENDORIBONUCLEASE CSM3"/>
    <property type="match status" value="1"/>
</dbReference>
<evidence type="ECO:0000256" key="3">
    <source>
        <dbReference type="ARBA" id="ARBA00022722"/>
    </source>
</evidence>
<organism evidence="10 11">
    <name type="scientific">Phorcysia thermohydrogeniphila</name>
    <dbReference type="NCBI Taxonomy" id="936138"/>
    <lineage>
        <taxon>Bacteria</taxon>
        <taxon>Pseudomonadati</taxon>
        <taxon>Aquificota</taxon>
        <taxon>Aquificia</taxon>
        <taxon>Desulfurobacteriales</taxon>
        <taxon>Desulfurobacteriaceae</taxon>
        <taxon>Phorcysia</taxon>
    </lineage>
</organism>
<keyword evidence="3" id="KW-0540">Nuclease</keyword>
<dbReference type="OrthoDB" id="1063910at2"/>
<evidence type="ECO:0000313" key="11">
    <source>
        <dbReference type="Proteomes" id="UP000295777"/>
    </source>
</evidence>
<dbReference type="GO" id="GO:0003723">
    <property type="term" value="F:RNA binding"/>
    <property type="evidence" value="ECO:0007669"/>
    <property type="project" value="UniProtKB-KW"/>
</dbReference>
<accession>A0A4R1GGZ8</accession>
<dbReference type="RefSeq" id="WP_132524560.1">
    <property type="nucleotide sequence ID" value="NZ_SMFV01000001.1"/>
</dbReference>
<dbReference type="NCBIfam" id="TIGR02582">
    <property type="entry name" value="cas7_TM1809"/>
    <property type="match status" value="1"/>
</dbReference>
<dbReference type="EMBL" id="SMFV01000001">
    <property type="protein sequence ID" value="TCK06220.1"/>
    <property type="molecule type" value="Genomic_DNA"/>
</dbReference>
<dbReference type="InterPro" id="IPR013412">
    <property type="entry name" value="CRISPR-assoc_RAMP_Csm3"/>
</dbReference>
<sequence length="265" mass="29978">MKKLADILEIRGTIKLITGLHIGAGKDEVKIGGMDNPVIRNPLNGEPYIPGSSLKGKVRMLLELYYGLFEPNKGDVFSYEVYRKMKKELNNERIKVAKNLLRLFGTSGSDFKDFEKLPPEERREIEEIASTRISFYDLKLTEESRKELRERIGGLMTEEKTEVKINRITGTSFGGALTSKERIPAGTKFEFKLCLKVFEGDNEEELLDLVKKGLRLLELDSLGGSGSRGYGKVKFRSEKYGEGKLECISHLKKREPFALDLSSAF</sequence>
<keyword evidence="6" id="KW-0694">RNA-binding</keyword>
<keyword evidence="11" id="KW-1185">Reference proteome</keyword>
<dbReference type="GO" id="GO:0016787">
    <property type="term" value="F:hydrolase activity"/>
    <property type="evidence" value="ECO:0007669"/>
    <property type="project" value="UniProtKB-KW"/>
</dbReference>
<dbReference type="PANTHER" id="PTHR35579">
    <property type="entry name" value="CRISPR SYSTEM CMS ENDORIBONUCLEASE CSM3"/>
    <property type="match status" value="1"/>
</dbReference>
<evidence type="ECO:0000256" key="4">
    <source>
        <dbReference type="ARBA" id="ARBA00022759"/>
    </source>
</evidence>
<proteinExistence type="inferred from homology"/>
<keyword evidence="4" id="KW-0255">Endonuclease</keyword>
<evidence type="ECO:0000256" key="6">
    <source>
        <dbReference type="ARBA" id="ARBA00022884"/>
    </source>
</evidence>
<dbReference type="InterPro" id="IPR052216">
    <property type="entry name" value="CRISPR_Csm3_endoribonuclease"/>
</dbReference>
<name>A0A4R1GGZ8_9BACT</name>
<gene>
    <name evidence="10" type="ORF">CLV27_0021</name>
</gene>
<keyword evidence="7" id="KW-0051">Antiviral defense</keyword>
<dbReference type="GO" id="GO:0051607">
    <property type="term" value="P:defense response to virus"/>
    <property type="evidence" value="ECO:0007669"/>
    <property type="project" value="UniProtKB-KW"/>
</dbReference>
<dbReference type="GO" id="GO:0004519">
    <property type="term" value="F:endonuclease activity"/>
    <property type="evidence" value="ECO:0007669"/>
    <property type="project" value="UniProtKB-KW"/>
</dbReference>
<evidence type="ECO:0000313" key="10">
    <source>
        <dbReference type="EMBL" id="TCK06220.1"/>
    </source>
</evidence>
<evidence type="ECO:0000256" key="8">
    <source>
        <dbReference type="ARBA" id="ARBA00033183"/>
    </source>
</evidence>
<evidence type="ECO:0000256" key="7">
    <source>
        <dbReference type="ARBA" id="ARBA00023118"/>
    </source>
</evidence>
<dbReference type="InterPro" id="IPR005537">
    <property type="entry name" value="RAMP_III_fam"/>
</dbReference>
<evidence type="ECO:0000259" key="9">
    <source>
        <dbReference type="Pfam" id="PF03787"/>
    </source>
</evidence>
<protein>
    <recommendedName>
        <fullName evidence="2">CRISPR system Cms endoribonuclease Csm3</fullName>
    </recommendedName>
    <alternativeName>
        <fullName evidence="8">CRISPR type III A-associated RAMP protein Csm3</fullName>
    </alternativeName>
</protein>
<reference evidence="10 11" key="1">
    <citation type="submission" date="2019-03" db="EMBL/GenBank/DDBJ databases">
        <title>Genomic Encyclopedia of Archaeal and Bacterial Type Strains, Phase II (KMG-II): from individual species to whole genera.</title>
        <authorList>
            <person name="Goeker M."/>
        </authorList>
    </citation>
    <scope>NUCLEOTIDE SEQUENCE [LARGE SCALE GENOMIC DNA]</scope>
    <source>
        <strain evidence="10 11">DSM 24425</strain>
    </source>
</reference>
<dbReference type="AlphaFoldDB" id="A0A4R1GGZ8"/>
<dbReference type="Pfam" id="PF03787">
    <property type="entry name" value="RAMPs"/>
    <property type="match status" value="1"/>
</dbReference>
<evidence type="ECO:0000256" key="1">
    <source>
        <dbReference type="ARBA" id="ARBA00006342"/>
    </source>
</evidence>
<evidence type="ECO:0000256" key="5">
    <source>
        <dbReference type="ARBA" id="ARBA00022801"/>
    </source>
</evidence>
<dbReference type="Proteomes" id="UP000295777">
    <property type="component" value="Unassembled WGS sequence"/>
</dbReference>
<comment type="similarity">
    <text evidence="1">Belongs to the CRISPR-associated Csm3 family.</text>
</comment>
<keyword evidence="5" id="KW-0378">Hydrolase</keyword>
<evidence type="ECO:0000256" key="2">
    <source>
        <dbReference type="ARBA" id="ARBA00022150"/>
    </source>
</evidence>
<comment type="caution">
    <text evidence="10">The sequence shown here is derived from an EMBL/GenBank/DDBJ whole genome shotgun (WGS) entry which is preliminary data.</text>
</comment>